<feature type="transmembrane region" description="Helical" evidence="8">
    <location>
        <begin position="765"/>
        <end position="794"/>
    </location>
</feature>
<evidence type="ECO:0000256" key="8">
    <source>
        <dbReference type="SAM" id="Phobius"/>
    </source>
</evidence>
<dbReference type="GO" id="GO:0006031">
    <property type="term" value="P:chitin biosynthetic process"/>
    <property type="evidence" value="ECO:0007669"/>
    <property type="project" value="TreeGrafter"/>
</dbReference>
<dbReference type="InterPro" id="IPR029044">
    <property type="entry name" value="Nucleotide-diphossugar_trans"/>
</dbReference>
<dbReference type="AlphaFoldDB" id="A0A7R9GWH3"/>
<proteinExistence type="predicted"/>
<sequence>MPNFHHSLMNHGGHPVPTPIEEDHGYDSMDSSGLSSPDHVITVYACATMWHETRTEMLGFVGSIEKLDENNSNRNIDFDDGRYFNLEVHIFFDDAFTNTANGPSFNIFVNNLVSVVEQTFGVSVAPPRNIDTPYGGRLEYSLPGHTAMLVHLKDRNRIRHGKRWSQVMYMSYLLTHRLNHSAGNTFILTLDGDVSFSPVSVHHLVDVMRRDNRTGSVCGRLHASGSGFLVWSQKFEYHVGHWLQKYAENVLGGVLCSPGCFSLFRGSALMEILEDFSQDSSKAIQFVQRNQGEDRWLTTLLLKRGHHVKYTPGSIAYTQCPETFDEFFNQRRRWIPSEYVNIVDIIINQFKCELETNTRLNRFFTIYHLLVLISSFLCPTGVFLLLVHSFAIVFHQDGGTSMKVNALAVSCFIVVCCFCNRRIQLMSAKLLSVMYGLLILSTIIVIAVDLFRYGLASDLRSLFFVVVLHHLFFVVILYPMEVTNCKTILPFYVTSPTRLLLLPVFTVFNIQDVTWGTRETQVPNQMNGRTSCNFVKVSKTSLRTTWRKVVSNMKQIISNSYGDVSKFTKTSSNLNFIERVPDSYCIEVGNTKSSELMEHNDTQRGNTSFISNEELMEHNDTQRGNTSFISNEELMEHNDTQPGNTSFISNEESHFWSDIIRKYLHPIDGNKEKKVCTILTLYKVLMNSSKIHLESRVSSGGIPDLITEKPCNGIRMKVYNDLCRLRYILASVFIIGNGFFIYLLAPKVGNMSSVVYDVGDKGSDIWTAVGLIPFIISVVTLFVQICAVTIQRLVTFFRCVVRRMYSRTSWRISHV</sequence>
<dbReference type="GO" id="GO:0016020">
    <property type="term" value="C:membrane"/>
    <property type="evidence" value="ECO:0007669"/>
    <property type="project" value="UniProtKB-SubCell"/>
</dbReference>
<evidence type="ECO:0000256" key="4">
    <source>
        <dbReference type="ARBA" id="ARBA00022692"/>
    </source>
</evidence>
<feature type="region of interest" description="Disordered" evidence="7">
    <location>
        <begin position="1"/>
        <end position="32"/>
    </location>
</feature>
<dbReference type="EMBL" id="OC318004">
    <property type="protein sequence ID" value="CAD7400153.1"/>
    <property type="molecule type" value="Genomic_DNA"/>
</dbReference>
<dbReference type="Pfam" id="PF03142">
    <property type="entry name" value="Chitin_synth_2"/>
    <property type="match status" value="1"/>
</dbReference>
<gene>
    <name evidence="9" type="ORF">TCEB3V08_LOCUS5358</name>
</gene>
<dbReference type="GO" id="GO:0004100">
    <property type="term" value="F:chitin synthase activity"/>
    <property type="evidence" value="ECO:0007669"/>
    <property type="project" value="UniProtKB-EC"/>
</dbReference>
<dbReference type="GO" id="GO:0071944">
    <property type="term" value="C:cell periphery"/>
    <property type="evidence" value="ECO:0007669"/>
    <property type="project" value="TreeGrafter"/>
</dbReference>
<dbReference type="EC" id="2.4.1.16" evidence="2"/>
<feature type="transmembrane region" description="Helical" evidence="8">
    <location>
        <begin position="725"/>
        <end position="745"/>
    </location>
</feature>
<keyword evidence="6 8" id="KW-0472">Membrane</keyword>
<dbReference type="PANTHER" id="PTHR22914:SF42">
    <property type="entry name" value="CHITIN SYNTHASE"/>
    <property type="match status" value="1"/>
</dbReference>
<evidence type="ECO:0000256" key="1">
    <source>
        <dbReference type="ARBA" id="ARBA00004141"/>
    </source>
</evidence>
<evidence type="ECO:0000256" key="7">
    <source>
        <dbReference type="SAM" id="MobiDB-lite"/>
    </source>
</evidence>
<evidence type="ECO:0000256" key="6">
    <source>
        <dbReference type="ARBA" id="ARBA00023136"/>
    </source>
</evidence>
<dbReference type="PANTHER" id="PTHR22914">
    <property type="entry name" value="CHITIN SYNTHASE"/>
    <property type="match status" value="1"/>
</dbReference>
<dbReference type="InterPro" id="IPR004835">
    <property type="entry name" value="Chitin_synth"/>
</dbReference>
<feature type="transmembrane region" description="Helical" evidence="8">
    <location>
        <begin position="461"/>
        <end position="480"/>
    </location>
</feature>
<comment type="subcellular location">
    <subcellularLocation>
        <location evidence="1">Membrane</location>
        <topology evidence="1">Multi-pass membrane protein</topology>
    </subcellularLocation>
</comment>
<dbReference type="Gene3D" id="3.90.550.10">
    <property type="entry name" value="Spore Coat Polysaccharide Biosynthesis Protein SpsA, Chain A"/>
    <property type="match status" value="1"/>
</dbReference>
<keyword evidence="4 8" id="KW-0812">Transmembrane</keyword>
<dbReference type="SUPFAM" id="SSF53448">
    <property type="entry name" value="Nucleotide-diphospho-sugar transferases"/>
    <property type="match status" value="1"/>
</dbReference>
<keyword evidence="5 8" id="KW-1133">Transmembrane helix</keyword>
<evidence type="ECO:0000256" key="5">
    <source>
        <dbReference type="ARBA" id="ARBA00022989"/>
    </source>
</evidence>
<keyword evidence="3" id="KW-0328">Glycosyltransferase</keyword>
<protein>
    <recommendedName>
        <fullName evidence="2">chitin synthase</fullName>
        <ecNumber evidence="2">2.4.1.16</ecNumber>
    </recommendedName>
</protein>
<reference evidence="9" key="1">
    <citation type="submission" date="2020-11" db="EMBL/GenBank/DDBJ databases">
        <authorList>
            <person name="Tran Van P."/>
        </authorList>
    </citation>
    <scope>NUCLEOTIDE SEQUENCE</scope>
</reference>
<name>A0A7R9GWH3_TIMCR</name>
<keyword evidence="3" id="KW-0808">Transferase</keyword>
<evidence type="ECO:0000256" key="3">
    <source>
        <dbReference type="ARBA" id="ARBA00022676"/>
    </source>
</evidence>
<feature type="transmembrane region" description="Helical" evidence="8">
    <location>
        <begin position="435"/>
        <end position="455"/>
    </location>
</feature>
<feature type="transmembrane region" description="Helical" evidence="8">
    <location>
        <begin position="369"/>
        <end position="394"/>
    </location>
</feature>
<accession>A0A7R9GWH3</accession>
<organism evidence="9">
    <name type="scientific">Timema cristinae</name>
    <name type="common">Walking stick</name>
    <dbReference type="NCBI Taxonomy" id="61476"/>
    <lineage>
        <taxon>Eukaryota</taxon>
        <taxon>Metazoa</taxon>
        <taxon>Ecdysozoa</taxon>
        <taxon>Arthropoda</taxon>
        <taxon>Hexapoda</taxon>
        <taxon>Insecta</taxon>
        <taxon>Pterygota</taxon>
        <taxon>Neoptera</taxon>
        <taxon>Polyneoptera</taxon>
        <taxon>Phasmatodea</taxon>
        <taxon>Timematodea</taxon>
        <taxon>Timematoidea</taxon>
        <taxon>Timematidae</taxon>
        <taxon>Timema</taxon>
    </lineage>
</organism>
<evidence type="ECO:0000256" key="2">
    <source>
        <dbReference type="ARBA" id="ARBA00012543"/>
    </source>
</evidence>
<evidence type="ECO:0000313" key="9">
    <source>
        <dbReference type="EMBL" id="CAD7400153.1"/>
    </source>
</evidence>